<dbReference type="OrthoDB" id="338237at2"/>
<dbReference type="EMBL" id="RQFF01000030">
    <property type="protein sequence ID" value="TGK69031.1"/>
    <property type="molecule type" value="Genomic_DNA"/>
</dbReference>
<accession>A0A6N4Q9B5</accession>
<sequence length="172" mass="19759">MNESIVYEISINSFKKGLENLISILEKAESFAETKKFPFENLLGSRLFPDQFQLTKQIQIACDTAKLCVSRISGKEAPVHDDSETNLKELKQRISSVIQYLGTYKAEDFKSAFETKISLPRWEGKYLTGFEYLTNHAIPNFYFHITTAYAILRHNGVEVGKKDYLGEMPFKK</sequence>
<dbReference type="InterPro" id="IPR034660">
    <property type="entry name" value="DinB/YfiT-like"/>
</dbReference>
<name>A0A6N4Q9B5_9LEPT</name>
<dbReference type="Gene3D" id="1.20.120.450">
    <property type="entry name" value="dinb family like domain"/>
    <property type="match status" value="1"/>
</dbReference>
<protein>
    <submittedName>
        <fullName evidence="1">DUF1993 domain-containing protein</fullName>
    </submittedName>
</protein>
<organism evidence="1 2">
    <name type="scientific">Leptospira kanakyensis</name>
    <dbReference type="NCBI Taxonomy" id="2484968"/>
    <lineage>
        <taxon>Bacteria</taxon>
        <taxon>Pseudomonadati</taxon>
        <taxon>Spirochaetota</taxon>
        <taxon>Spirochaetia</taxon>
        <taxon>Leptospirales</taxon>
        <taxon>Leptospiraceae</taxon>
        <taxon>Leptospira</taxon>
    </lineage>
</organism>
<dbReference type="Proteomes" id="UP000297239">
    <property type="component" value="Unassembled WGS sequence"/>
</dbReference>
<dbReference type="PANTHER" id="PTHR36922">
    <property type="entry name" value="BLL2446 PROTEIN"/>
    <property type="match status" value="1"/>
</dbReference>
<reference evidence="1" key="1">
    <citation type="journal article" date="2019" name="PLoS Negl. Trop. Dis.">
        <title>Revisiting the worldwide diversity of Leptospira species in the environment.</title>
        <authorList>
            <person name="Vincent A.T."/>
            <person name="Schiettekatte O."/>
            <person name="Bourhy P."/>
            <person name="Veyrier F.J."/>
            <person name="Picardeau M."/>
        </authorList>
    </citation>
    <scope>NUCLEOTIDE SEQUENCE [LARGE SCALE GENOMIC DNA]</scope>
    <source>
        <strain evidence="1">201800293</strain>
    </source>
</reference>
<proteinExistence type="predicted"/>
<evidence type="ECO:0000313" key="2">
    <source>
        <dbReference type="Proteomes" id="UP000297239"/>
    </source>
</evidence>
<dbReference type="AlphaFoldDB" id="A0A6N4Q9B5"/>
<dbReference type="PANTHER" id="PTHR36922:SF1">
    <property type="entry name" value="DUF1993 DOMAIN-CONTAINING PROTEIN"/>
    <property type="match status" value="1"/>
</dbReference>
<dbReference type="RefSeq" id="WP_135633752.1">
    <property type="nucleotide sequence ID" value="NZ_RQFE01000024.1"/>
</dbReference>
<dbReference type="InterPro" id="IPR018531">
    <property type="entry name" value="DUF1993"/>
</dbReference>
<dbReference type="Pfam" id="PF09351">
    <property type="entry name" value="DUF1993"/>
    <property type="match status" value="1"/>
</dbReference>
<evidence type="ECO:0000313" key="1">
    <source>
        <dbReference type="EMBL" id="TGK69031.1"/>
    </source>
</evidence>
<gene>
    <name evidence="1" type="ORF">EHQ18_09310</name>
</gene>
<keyword evidence="2" id="KW-1185">Reference proteome</keyword>
<comment type="caution">
    <text evidence="1">The sequence shown here is derived from an EMBL/GenBank/DDBJ whole genome shotgun (WGS) entry which is preliminary data.</text>
</comment>
<dbReference type="SUPFAM" id="SSF109854">
    <property type="entry name" value="DinB/YfiT-like putative metalloenzymes"/>
    <property type="match status" value="1"/>
</dbReference>